<dbReference type="GO" id="GO:0003746">
    <property type="term" value="F:translation elongation factor activity"/>
    <property type="evidence" value="ECO:0007669"/>
    <property type="project" value="UniProtKB-KW"/>
</dbReference>
<organism evidence="7 8">
    <name type="scientific">Babesia gibsoni</name>
    <dbReference type="NCBI Taxonomy" id="33632"/>
    <lineage>
        <taxon>Eukaryota</taxon>
        <taxon>Sar</taxon>
        <taxon>Alveolata</taxon>
        <taxon>Apicomplexa</taxon>
        <taxon>Aconoidasida</taxon>
        <taxon>Piroplasmida</taxon>
        <taxon>Babesiidae</taxon>
        <taxon>Babesia</taxon>
    </lineage>
</organism>
<dbReference type="GO" id="GO:0032784">
    <property type="term" value="P:regulation of DNA-templated transcription elongation"/>
    <property type="evidence" value="ECO:0007669"/>
    <property type="project" value="InterPro"/>
</dbReference>
<dbReference type="PROSITE" id="PS01108">
    <property type="entry name" value="RIBOSOMAL_L24"/>
    <property type="match status" value="1"/>
</dbReference>
<feature type="region of interest" description="Disordered" evidence="5">
    <location>
        <begin position="1"/>
        <end position="40"/>
    </location>
</feature>
<comment type="caution">
    <text evidence="7">The sequence shown here is derived from an EMBL/GenBank/DDBJ whole genome shotgun (WGS) entry which is preliminary data.</text>
</comment>
<dbReference type="PIRSF" id="PIRSF036945">
    <property type="entry name" value="Spt5"/>
    <property type="match status" value="1"/>
</dbReference>
<dbReference type="InterPro" id="IPR041977">
    <property type="entry name" value="KOW_Spt5_4"/>
</dbReference>
<dbReference type="Pfam" id="PF23291">
    <property type="entry name" value="KOW4_SPT5"/>
    <property type="match status" value="1"/>
</dbReference>
<dbReference type="SUPFAM" id="SSF50104">
    <property type="entry name" value="Translation proteins SH3-like domain"/>
    <property type="match status" value="1"/>
</dbReference>
<gene>
    <name evidence="7" type="ORF">BgAZ_102260</name>
</gene>
<dbReference type="InterPro" id="IPR017071">
    <property type="entry name" value="TF_Spt5_eukaryote"/>
</dbReference>
<keyword evidence="4" id="KW-0539">Nucleus</keyword>
<dbReference type="PANTHER" id="PTHR11125:SF7">
    <property type="entry name" value="TRANSCRIPTION ELONGATION FACTOR SPT5"/>
    <property type="match status" value="1"/>
</dbReference>
<dbReference type="CDD" id="cd06081">
    <property type="entry name" value="KOW_Spt5_1"/>
    <property type="match status" value="1"/>
</dbReference>
<keyword evidence="7" id="KW-0648">Protein biosynthesis</keyword>
<feature type="domain" description="KOW" evidence="6">
    <location>
        <begin position="465"/>
        <end position="492"/>
    </location>
</feature>
<comment type="subcellular location">
    <subcellularLocation>
        <location evidence="1">Nucleus</location>
    </subcellularLocation>
</comment>
<evidence type="ECO:0000256" key="1">
    <source>
        <dbReference type="ARBA" id="ARBA00004123"/>
    </source>
</evidence>
<dbReference type="InterPro" id="IPR036735">
    <property type="entry name" value="NGN_dom_sf"/>
</dbReference>
<feature type="domain" description="KOW" evidence="6">
    <location>
        <begin position="671"/>
        <end position="698"/>
    </location>
</feature>
<dbReference type="EMBL" id="JAVEPI010000001">
    <property type="protein sequence ID" value="KAK1444320.1"/>
    <property type="molecule type" value="Genomic_DNA"/>
</dbReference>
<dbReference type="GO" id="GO:0032044">
    <property type="term" value="C:DSIF complex"/>
    <property type="evidence" value="ECO:0007669"/>
    <property type="project" value="TreeGrafter"/>
</dbReference>
<feature type="domain" description="KOW" evidence="6">
    <location>
        <begin position="591"/>
        <end position="618"/>
    </location>
</feature>
<keyword evidence="7" id="KW-0251">Elongation factor</keyword>
<sequence length="869" mass="97990">MAKRRGGEPNEEDNFFGDSDDSEADQLPKRKKLKLPSAEAKKRAIVSAFLDTEAQVGDEEEDDNYDDDLFLPDEATEAERLENRSRLRRLRDDVDRKDEQRRLGGAGLLENAIDKLTKRYQDRAFEEEDDDDFIDDDGDEIGRSYGVIEDTSVLMPDVNDPKLWMLKIGRAHSAKLLVVNLLNKALKLKSQGRDMGIYSCFAPDGAKGFLYIEADTKNAVVEAFADFRNINTSKLKLVPLNEVPSVYAMESQQLVTPLIGEYVRVKSGRYAGDLGQVHESDELNGMVVIKVIPRLREEDIELEQKFRDEEFLAPKEEREPISNNNRAKLYVKRLFDREAIELKGGLIEQGLTPGTFRYNNMTFLDAGFLLLRISVRRLTVGPAVDATLSELKEFNLENNYDNVTNVIKSSNLHLFRLGEKVRVTRGELANVIGHIARMHLEEIEIKPEDPTVPNFRIHPSSIMKHFKEGDNVRIIDGINKGESGLVSLVDFDKKNAVVFSPQKSEQFKVKMDYLVLVKESINFESLGSLNGYFLGDLVQSTKGEIGVIVSISKSCFNVLLDTNVEVKLVVADILCKRSSFGYSSKDVNNSTLYTRNKVLIVNGPYKNKQGIVKHLWKNKCFIQIEKNVYIVVDSGMVLNMSISETQNPYDQRGGMDRDTELKPKNRTHIPNKFIGKTVKILLGRYKGLLGDIISVEQTEFTVLLKVKPKVVRIKKVDVTILDNSNLMVNKMRYANLLSEPVTERQQKPPKPAKSQDTRWIKKGVVVRITGNGKYQNKIGIIDEVMEEQADTNLQIIHVFVDEDYIAIATESVEVVRPSQPQEVVMMLSNGDIIGKVAVVDGFKASVVLENGTVVEDSVDNLALYGAMNL</sequence>
<dbReference type="GO" id="GO:0003729">
    <property type="term" value="F:mRNA binding"/>
    <property type="evidence" value="ECO:0007669"/>
    <property type="project" value="TreeGrafter"/>
</dbReference>
<dbReference type="CDD" id="cd09888">
    <property type="entry name" value="NGN_Euk"/>
    <property type="match status" value="1"/>
</dbReference>
<dbReference type="GO" id="GO:0005840">
    <property type="term" value="C:ribosome"/>
    <property type="evidence" value="ECO:0007669"/>
    <property type="project" value="InterPro"/>
</dbReference>
<dbReference type="SMART" id="SM00739">
    <property type="entry name" value="KOW"/>
    <property type="match status" value="6"/>
</dbReference>
<dbReference type="InterPro" id="IPR005824">
    <property type="entry name" value="KOW"/>
</dbReference>
<evidence type="ECO:0000256" key="3">
    <source>
        <dbReference type="ARBA" id="ARBA00023163"/>
    </source>
</evidence>
<proteinExistence type="inferred from homology"/>
<dbReference type="GO" id="GO:0003735">
    <property type="term" value="F:structural constituent of ribosome"/>
    <property type="evidence" value="ECO:0007669"/>
    <property type="project" value="InterPro"/>
</dbReference>
<dbReference type="InterPro" id="IPR039385">
    <property type="entry name" value="NGN_Euk"/>
</dbReference>
<keyword evidence="8" id="KW-1185">Reference proteome</keyword>
<feature type="domain" description="KOW" evidence="6">
    <location>
        <begin position="256"/>
        <end position="283"/>
    </location>
</feature>
<name>A0AAD8PFK5_BABGI</name>
<dbReference type="PANTHER" id="PTHR11125">
    <property type="entry name" value="SUPPRESSOR OF TY 5"/>
    <property type="match status" value="1"/>
</dbReference>
<dbReference type="InterPro" id="IPR039659">
    <property type="entry name" value="SPT5"/>
</dbReference>
<dbReference type="InterPro" id="IPR005825">
    <property type="entry name" value="Ribosomal_uL24_CS"/>
</dbReference>
<feature type="domain" description="KOW" evidence="6">
    <location>
        <begin position="414"/>
        <end position="441"/>
    </location>
</feature>
<dbReference type="Gene3D" id="3.30.70.940">
    <property type="entry name" value="NusG, N-terminal domain"/>
    <property type="match status" value="1"/>
</dbReference>
<dbReference type="Gene3D" id="2.30.30.30">
    <property type="match status" value="2"/>
</dbReference>
<dbReference type="Pfam" id="PF03439">
    <property type="entry name" value="Spt5-NGN"/>
    <property type="match status" value="1"/>
</dbReference>
<evidence type="ECO:0000256" key="4">
    <source>
        <dbReference type="ARBA" id="ARBA00023242"/>
    </source>
</evidence>
<evidence type="ECO:0000313" key="7">
    <source>
        <dbReference type="EMBL" id="KAK1444320.1"/>
    </source>
</evidence>
<dbReference type="GO" id="GO:0006357">
    <property type="term" value="P:regulation of transcription by RNA polymerase II"/>
    <property type="evidence" value="ECO:0007669"/>
    <property type="project" value="InterPro"/>
</dbReference>
<dbReference type="Proteomes" id="UP001230268">
    <property type="component" value="Unassembled WGS sequence"/>
</dbReference>
<dbReference type="GO" id="GO:0006368">
    <property type="term" value="P:transcription elongation by RNA polymerase II"/>
    <property type="evidence" value="ECO:0007669"/>
    <property type="project" value="TreeGrafter"/>
</dbReference>
<evidence type="ECO:0000256" key="2">
    <source>
        <dbReference type="ARBA" id="ARBA00006956"/>
    </source>
</evidence>
<evidence type="ECO:0000313" key="8">
    <source>
        <dbReference type="Proteomes" id="UP001230268"/>
    </source>
</evidence>
<accession>A0AAD8PFK5</accession>
<reference evidence="7" key="1">
    <citation type="submission" date="2023-08" db="EMBL/GenBank/DDBJ databases">
        <title>Draft sequence of the Babesia gibsoni genome.</title>
        <authorList>
            <person name="Yamagishi J.Y."/>
            <person name="Xuan X.X."/>
        </authorList>
    </citation>
    <scope>NUCLEOTIDE SEQUENCE</scope>
    <source>
        <strain evidence="7">Azabu</strain>
    </source>
</reference>
<evidence type="ECO:0000259" key="6">
    <source>
        <dbReference type="SMART" id="SM00739"/>
    </source>
</evidence>
<dbReference type="InterPro" id="IPR041973">
    <property type="entry name" value="KOW_Spt5_1"/>
</dbReference>
<dbReference type="InterPro" id="IPR005100">
    <property type="entry name" value="NGN-domain"/>
</dbReference>
<evidence type="ECO:0000256" key="5">
    <source>
        <dbReference type="SAM" id="MobiDB-lite"/>
    </source>
</evidence>
<protein>
    <submittedName>
        <fullName evidence="7">Transcription elongation factor Spt5</fullName>
    </submittedName>
</protein>
<feature type="domain" description="KOW" evidence="6">
    <location>
        <begin position="759"/>
        <end position="787"/>
    </location>
</feature>
<dbReference type="CDD" id="cd06084">
    <property type="entry name" value="KOW_Spt5_4"/>
    <property type="match status" value="1"/>
</dbReference>
<dbReference type="InterPro" id="IPR014722">
    <property type="entry name" value="Rib_uL2_dom2"/>
</dbReference>
<dbReference type="AlphaFoldDB" id="A0AAD8PFK5"/>
<comment type="similarity">
    <text evidence="2">Belongs to the SPT5 family.</text>
</comment>
<keyword evidence="3" id="KW-0804">Transcription</keyword>
<feature type="compositionally biased region" description="Acidic residues" evidence="5">
    <location>
        <begin position="9"/>
        <end position="24"/>
    </location>
</feature>
<dbReference type="InterPro" id="IPR008991">
    <property type="entry name" value="Translation_prot_SH3-like_sf"/>
</dbReference>